<organism evidence="2 3">
    <name type="scientific">Habropoda laboriosa</name>
    <dbReference type="NCBI Taxonomy" id="597456"/>
    <lineage>
        <taxon>Eukaryota</taxon>
        <taxon>Metazoa</taxon>
        <taxon>Ecdysozoa</taxon>
        <taxon>Arthropoda</taxon>
        <taxon>Hexapoda</taxon>
        <taxon>Insecta</taxon>
        <taxon>Pterygota</taxon>
        <taxon>Neoptera</taxon>
        <taxon>Endopterygota</taxon>
        <taxon>Hymenoptera</taxon>
        <taxon>Apocrita</taxon>
        <taxon>Aculeata</taxon>
        <taxon>Apoidea</taxon>
        <taxon>Anthophila</taxon>
        <taxon>Apidae</taxon>
        <taxon>Habropoda</taxon>
    </lineage>
</organism>
<keyword evidence="1" id="KW-1133">Transmembrane helix</keyword>
<feature type="transmembrane region" description="Helical" evidence="1">
    <location>
        <begin position="41"/>
        <end position="65"/>
    </location>
</feature>
<sequence>MSFDCCGSGEVAGETFVNVLENVSRIPRAIYDSFFHDVGHFVYGCCSLGLFFLVAVLLLTVLLTVGRVHVTPPRGIRLEE</sequence>
<name>A0A0L7QRW6_9HYME</name>
<dbReference type="Proteomes" id="UP000053825">
    <property type="component" value="Unassembled WGS sequence"/>
</dbReference>
<dbReference type="EMBL" id="KQ414768">
    <property type="protein sequence ID" value="KOC61357.1"/>
    <property type="molecule type" value="Genomic_DNA"/>
</dbReference>
<keyword evidence="1" id="KW-0812">Transmembrane</keyword>
<evidence type="ECO:0000256" key="1">
    <source>
        <dbReference type="SAM" id="Phobius"/>
    </source>
</evidence>
<evidence type="ECO:0000313" key="3">
    <source>
        <dbReference type="Proteomes" id="UP000053825"/>
    </source>
</evidence>
<keyword evidence="3" id="KW-1185">Reference proteome</keyword>
<gene>
    <name evidence="2" type="ORF">WH47_06034</name>
</gene>
<evidence type="ECO:0000313" key="2">
    <source>
        <dbReference type="EMBL" id="KOC61357.1"/>
    </source>
</evidence>
<reference evidence="2 3" key="1">
    <citation type="submission" date="2015-07" db="EMBL/GenBank/DDBJ databases">
        <title>The genome of Habropoda laboriosa.</title>
        <authorList>
            <person name="Pan H."/>
            <person name="Kapheim K."/>
        </authorList>
    </citation>
    <scope>NUCLEOTIDE SEQUENCE [LARGE SCALE GENOMIC DNA]</scope>
    <source>
        <strain evidence="2">0110345459</strain>
    </source>
</reference>
<keyword evidence="1" id="KW-0472">Membrane</keyword>
<protein>
    <submittedName>
        <fullName evidence="2">Uncharacterized protein</fullName>
    </submittedName>
</protein>
<proteinExistence type="predicted"/>
<accession>A0A0L7QRW6</accession>
<dbReference type="AlphaFoldDB" id="A0A0L7QRW6"/>